<evidence type="ECO:0000313" key="7">
    <source>
        <dbReference type="EMBL" id="GAG50138.1"/>
    </source>
</evidence>
<dbReference type="SUPFAM" id="SSF52172">
    <property type="entry name" value="CheY-like"/>
    <property type="match status" value="1"/>
</dbReference>
<dbReference type="Pfam" id="PF00072">
    <property type="entry name" value="Response_reg"/>
    <property type="match status" value="1"/>
</dbReference>
<keyword evidence="5" id="KW-0804">Transcription</keyword>
<feature type="non-terminal residue" evidence="7">
    <location>
        <position position="1"/>
    </location>
</feature>
<dbReference type="InterPro" id="IPR039420">
    <property type="entry name" value="WalR-like"/>
</dbReference>
<dbReference type="GO" id="GO:0000976">
    <property type="term" value="F:transcription cis-regulatory region binding"/>
    <property type="evidence" value="ECO:0007669"/>
    <property type="project" value="TreeGrafter"/>
</dbReference>
<dbReference type="GO" id="GO:0005829">
    <property type="term" value="C:cytosol"/>
    <property type="evidence" value="ECO:0007669"/>
    <property type="project" value="TreeGrafter"/>
</dbReference>
<dbReference type="InterPro" id="IPR001789">
    <property type="entry name" value="Sig_transdc_resp-reg_receiver"/>
</dbReference>
<keyword evidence="3" id="KW-0805">Transcription regulation</keyword>
<evidence type="ECO:0000256" key="4">
    <source>
        <dbReference type="ARBA" id="ARBA00023125"/>
    </source>
</evidence>
<evidence type="ECO:0000256" key="5">
    <source>
        <dbReference type="ARBA" id="ARBA00023163"/>
    </source>
</evidence>
<dbReference type="PROSITE" id="PS50110">
    <property type="entry name" value="RESPONSE_REGULATORY"/>
    <property type="match status" value="1"/>
</dbReference>
<evidence type="ECO:0000256" key="3">
    <source>
        <dbReference type="ARBA" id="ARBA00023015"/>
    </source>
</evidence>
<keyword evidence="1" id="KW-0597">Phosphoprotein</keyword>
<dbReference type="GO" id="GO:0000156">
    <property type="term" value="F:phosphorelay response regulator activity"/>
    <property type="evidence" value="ECO:0007669"/>
    <property type="project" value="TreeGrafter"/>
</dbReference>
<organism evidence="7">
    <name type="scientific">marine sediment metagenome</name>
    <dbReference type="NCBI Taxonomy" id="412755"/>
    <lineage>
        <taxon>unclassified sequences</taxon>
        <taxon>metagenomes</taxon>
        <taxon>ecological metagenomes</taxon>
    </lineage>
</organism>
<comment type="caution">
    <text evidence="7">The sequence shown here is derived from an EMBL/GenBank/DDBJ whole genome shotgun (WGS) entry which is preliminary data.</text>
</comment>
<name>X0YNV8_9ZZZZ</name>
<proteinExistence type="predicted"/>
<dbReference type="Gene3D" id="3.40.50.2300">
    <property type="match status" value="1"/>
</dbReference>
<dbReference type="EMBL" id="BARS01051947">
    <property type="protein sequence ID" value="GAG50138.1"/>
    <property type="molecule type" value="Genomic_DNA"/>
</dbReference>
<keyword evidence="2" id="KW-0902">Two-component regulatory system</keyword>
<dbReference type="GO" id="GO:0032993">
    <property type="term" value="C:protein-DNA complex"/>
    <property type="evidence" value="ECO:0007669"/>
    <property type="project" value="TreeGrafter"/>
</dbReference>
<evidence type="ECO:0000259" key="6">
    <source>
        <dbReference type="PROSITE" id="PS50110"/>
    </source>
</evidence>
<keyword evidence="4" id="KW-0238">DNA-binding</keyword>
<dbReference type="InterPro" id="IPR011006">
    <property type="entry name" value="CheY-like_superfamily"/>
</dbReference>
<feature type="domain" description="Response regulatory" evidence="6">
    <location>
        <begin position="1"/>
        <end position="72"/>
    </location>
</feature>
<protein>
    <recommendedName>
        <fullName evidence="6">Response regulatory domain-containing protein</fullName>
    </recommendedName>
</protein>
<dbReference type="PANTHER" id="PTHR48111">
    <property type="entry name" value="REGULATOR OF RPOS"/>
    <property type="match status" value="1"/>
</dbReference>
<evidence type="ECO:0000256" key="2">
    <source>
        <dbReference type="ARBA" id="ARBA00023012"/>
    </source>
</evidence>
<reference evidence="7" key="1">
    <citation type="journal article" date="2014" name="Front. Microbiol.">
        <title>High frequency of phylogenetically diverse reductive dehalogenase-homologous genes in deep subseafloor sedimentary metagenomes.</title>
        <authorList>
            <person name="Kawai M."/>
            <person name="Futagami T."/>
            <person name="Toyoda A."/>
            <person name="Takaki Y."/>
            <person name="Nishi S."/>
            <person name="Hori S."/>
            <person name="Arai W."/>
            <person name="Tsubouchi T."/>
            <person name="Morono Y."/>
            <person name="Uchiyama I."/>
            <person name="Ito T."/>
            <person name="Fujiyama A."/>
            <person name="Inagaki F."/>
            <person name="Takami H."/>
        </authorList>
    </citation>
    <scope>NUCLEOTIDE SEQUENCE</scope>
    <source>
        <strain evidence="7">Expedition CK06-06</strain>
    </source>
</reference>
<accession>X0YNV8</accession>
<dbReference type="PANTHER" id="PTHR48111:SF1">
    <property type="entry name" value="TWO-COMPONENT RESPONSE REGULATOR ORR33"/>
    <property type="match status" value="1"/>
</dbReference>
<dbReference type="GO" id="GO:0006355">
    <property type="term" value="P:regulation of DNA-templated transcription"/>
    <property type="evidence" value="ECO:0007669"/>
    <property type="project" value="TreeGrafter"/>
</dbReference>
<dbReference type="AlphaFoldDB" id="X0YNV8"/>
<sequence length="79" mass="9347">LMILDINMPGVDGFKVCEEIRQDPLYKDIPVVFLSVRKEKEDKMRGMDLGSDEYITKPFRPKELLLRIERIFQAIEQTF</sequence>
<evidence type="ECO:0000256" key="1">
    <source>
        <dbReference type="ARBA" id="ARBA00022553"/>
    </source>
</evidence>
<gene>
    <name evidence="7" type="ORF">S01H1_77304</name>
</gene>